<evidence type="ECO:0000259" key="4">
    <source>
        <dbReference type="PROSITE" id="PS50111"/>
    </source>
</evidence>
<gene>
    <name evidence="5" type="ORF">DIR46_19655</name>
</gene>
<keyword evidence="1 2" id="KW-0807">Transducer</keyword>
<dbReference type="SUPFAM" id="SSF58104">
    <property type="entry name" value="Methyl-accepting chemotaxis protein (MCP) signaling domain"/>
    <property type="match status" value="1"/>
</dbReference>
<evidence type="ECO:0000256" key="1">
    <source>
        <dbReference type="ARBA" id="ARBA00023224"/>
    </source>
</evidence>
<dbReference type="PANTHER" id="PTHR32089:SF112">
    <property type="entry name" value="LYSOZYME-LIKE PROTEIN-RELATED"/>
    <property type="match status" value="1"/>
</dbReference>
<dbReference type="PROSITE" id="PS50111">
    <property type="entry name" value="CHEMOTAXIS_TRANSDUC_2"/>
    <property type="match status" value="1"/>
</dbReference>
<reference evidence="5 6" key="1">
    <citation type="submission" date="2018-05" db="EMBL/GenBank/DDBJ databases">
        <title>Complete genome sequence of Massilia oculi sp. nov. CCUG 43427T (=DSM 26321T), the type strain of M. oculi, and comparison with genome sequences of other Massilia strains.</title>
        <authorList>
            <person name="Zhu B."/>
        </authorList>
    </citation>
    <scope>NUCLEOTIDE SEQUENCE [LARGE SCALE GENOMIC DNA]</scope>
    <source>
        <strain evidence="5 6">CCUG 43427</strain>
    </source>
</reference>
<dbReference type="RefSeq" id="WP_109348080.1">
    <property type="nucleotide sequence ID" value="NZ_CP029343.1"/>
</dbReference>
<evidence type="ECO:0000313" key="5">
    <source>
        <dbReference type="EMBL" id="AWL07802.1"/>
    </source>
</evidence>
<dbReference type="Pfam" id="PF00015">
    <property type="entry name" value="MCPsignal"/>
    <property type="match status" value="1"/>
</dbReference>
<evidence type="ECO:0000313" key="6">
    <source>
        <dbReference type="Proteomes" id="UP000245820"/>
    </source>
</evidence>
<dbReference type="EMBL" id="CP029343">
    <property type="protein sequence ID" value="AWL07802.1"/>
    <property type="molecule type" value="Genomic_DNA"/>
</dbReference>
<evidence type="ECO:0000256" key="2">
    <source>
        <dbReference type="PROSITE-ProRule" id="PRU00284"/>
    </source>
</evidence>
<feature type="domain" description="Methyl-accepting transducer" evidence="4">
    <location>
        <begin position="33"/>
        <end position="269"/>
    </location>
</feature>
<organism evidence="5 6">
    <name type="scientific">Massilia oculi</name>
    <dbReference type="NCBI Taxonomy" id="945844"/>
    <lineage>
        <taxon>Bacteria</taxon>
        <taxon>Pseudomonadati</taxon>
        <taxon>Pseudomonadota</taxon>
        <taxon>Betaproteobacteria</taxon>
        <taxon>Burkholderiales</taxon>
        <taxon>Oxalobacteraceae</taxon>
        <taxon>Telluria group</taxon>
        <taxon>Massilia</taxon>
    </lineage>
</organism>
<dbReference type="InterPro" id="IPR004089">
    <property type="entry name" value="MCPsignal_dom"/>
</dbReference>
<feature type="coiled-coil region" evidence="3">
    <location>
        <begin position="87"/>
        <end position="124"/>
    </location>
</feature>
<dbReference type="GO" id="GO:0007165">
    <property type="term" value="P:signal transduction"/>
    <property type="evidence" value="ECO:0007669"/>
    <property type="project" value="UniProtKB-KW"/>
</dbReference>
<dbReference type="GO" id="GO:0016020">
    <property type="term" value="C:membrane"/>
    <property type="evidence" value="ECO:0007669"/>
    <property type="project" value="InterPro"/>
</dbReference>
<dbReference type="Proteomes" id="UP000245820">
    <property type="component" value="Chromosome"/>
</dbReference>
<proteinExistence type="predicted"/>
<protein>
    <recommendedName>
        <fullName evidence="4">Methyl-accepting transducer domain-containing protein</fullName>
    </recommendedName>
</protein>
<dbReference type="SMART" id="SM00283">
    <property type="entry name" value="MA"/>
    <property type="match status" value="1"/>
</dbReference>
<feature type="coiled-coil region" evidence="3">
    <location>
        <begin position="258"/>
        <end position="285"/>
    </location>
</feature>
<keyword evidence="6" id="KW-1185">Reference proteome</keyword>
<evidence type="ECO:0000256" key="3">
    <source>
        <dbReference type="SAM" id="Coils"/>
    </source>
</evidence>
<name>A0A2S2DQY6_9BURK</name>
<keyword evidence="3" id="KW-0175">Coiled coil</keyword>
<dbReference type="Gene3D" id="1.10.287.950">
    <property type="entry name" value="Methyl-accepting chemotaxis protein"/>
    <property type="match status" value="1"/>
</dbReference>
<sequence>MKTLLRRVRAMVPAAGHGVTGSVRTLVVSARDGSIRTAINAARLRKEVDQAQAQAARQHGAADALAASAREVAELSADVNAGTVRIADTAQRNLAAARESMEELASLERRMRHIEEQVQGFSDTVTLLVGHLREIGEFGTVIENVANQTNLLAINAAIEAARAGPAGRGFAVVASEVRRLSQVVNAEAVKIATASGAMRELVSATSGATAGILDGVNVSAREAGSAASHLTAFVADFERMTATVEQMAAAMQSLDGVNQQINAKVEEVAQNASSAEATMQDASRRVDEVRVATEELQGVLAGFRTGGTAFDALVDATTALRDQVSACLEAHAASGVNIFDQQYCMIPQSDPPRFTTSYDRAVERDLQQLFDRVLTDLPGAAYALAVDNRGYAPTHNTRFSRPSTGLREHDLVYCRNKRIFDDPVGIRLARNREPFLLQTYLRDTGEVINDLSMPIVFQGKHWGAVRIGYDSARMMGAPGAPDADVSRTRAGRARP</sequence>
<dbReference type="PANTHER" id="PTHR32089">
    <property type="entry name" value="METHYL-ACCEPTING CHEMOTAXIS PROTEIN MCPB"/>
    <property type="match status" value="1"/>
</dbReference>
<dbReference type="KEGG" id="mtim:DIR46_19655"/>
<accession>A0A2S2DQY6</accession>
<dbReference type="OrthoDB" id="2489132at2"/>
<dbReference type="AlphaFoldDB" id="A0A2S2DQY6"/>